<evidence type="ECO:0000256" key="4">
    <source>
        <dbReference type="ARBA" id="ARBA00022679"/>
    </source>
</evidence>
<dbReference type="AlphaFoldDB" id="A0A653A4F6"/>
<evidence type="ECO:0000259" key="10">
    <source>
        <dbReference type="PROSITE" id="PS50109"/>
    </source>
</evidence>
<feature type="domain" description="Histidine kinase" evidence="10">
    <location>
        <begin position="129"/>
        <end position="333"/>
    </location>
</feature>
<dbReference type="EMBL" id="UPXX01000018">
    <property type="protein sequence ID" value="VBB42920.1"/>
    <property type="molecule type" value="Genomic_DNA"/>
</dbReference>
<dbReference type="SUPFAM" id="SSF55874">
    <property type="entry name" value="ATPase domain of HSP90 chaperone/DNA topoisomerase II/histidine kinase"/>
    <property type="match status" value="1"/>
</dbReference>
<dbReference type="InterPro" id="IPR003661">
    <property type="entry name" value="HisK_dim/P_dom"/>
</dbReference>
<reference evidence="11" key="1">
    <citation type="submission" date="2018-07" db="EMBL/GenBank/DDBJ databases">
        <authorList>
            <consortium name="Genoscope - CEA"/>
            <person name="William W."/>
        </authorList>
    </citation>
    <scope>NUCLEOTIDE SEQUENCE</scope>
    <source>
        <strain evidence="11">IK1</strain>
    </source>
</reference>
<evidence type="ECO:0000256" key="9">
    <source>
        <dbReference type="SAM" id="Phobius"/>
    </source>
</evidence>
<name>A0A653A4F6_UNCDX</name>
<comment type="catalytic activity">
    <reaction evidence="1">
        <text>ATP + protein L-histidine = ADP + protein N-phospho-L-histidine.</text>
        <dbReference type="EC" id="2.7.13.3"/>
    </reaction>
</comment>
<dbReference type="InterPro" id="IPR036890">
    <property type="entry name" value="HATPase_C_sf"/>
</dbReference>
<keyword evidence="9" id="KW-0472">Membrane</keyword>
<sequence length="333" mass="37497">MGHRHKNKKLGILIFLVVCVLFLHYCTIHDVVLRHAIYRMLFFLPLVLGSFWFGLKGAIFVSISIIIPYIPYVYHQWNGFYQEFDKFLEAGLFVFMGCLLGYLSEKQQREQEARLKAERLAAIGSAVSQIAHDLKSPLMAIGGFTKQVTRHLSIDHPDRKKLDLVISETFRMEAMVKEMLDFGRPFQLQKTEENLNHLAAECIEISLPFAKSSGVDINTEFDPEITVRPLDSNRMKQVILNLLTNAIQASSSGKIVSVRTKREKQGVALDISDCGCGIKAEDQQKIFEPFFSSKKEGTGLGLAIVKKIVELHGGHIILFSNPEGGVTFSIKLP</sequence>
<feature type="transmembrane region" description="Helical" evidence="9">
    <location>
        <begin position="87"/>
        <end position="104"/>
    </location>
</feature>
<dbReference type="InterPro" id="IPR004358">
    <property type="entry name" value="Sig_transdc_His_kin-like_C"/>
</dbReference>
<keyword evidence="4" id="KW-0808">Transferase</keyword>
<keyword evidence="3" id="KW-0597">Phosphoprotein</keyword>
<gene>
    <name evidence="11" type="ORF">TRIP_B250037</name>
</gene>
<dbReference type="InterPro" id="IPR005467">
    <property type="entry name" value="His_kinase_dom"/>
</dbReference>
<keyword evidence="5" id="KW-0547">Nucleotide-binding</keyword>
<dbReference type="SMART" id="SM00388">
    <property type="entry name" value="HisKA"/>
    <property type="match status" value="1"/>
</dbReference>
<evidence type="ECO:0000256" key="5">
    <source>
        <dbReference type="ARBA" id="ARBA00022741"/>
    </source>
</evidence>
<dbReference type="Gene3D" id="3.30.565.10">
    <property type="entry name" value="Histidine kinase-like ATPase, C-terminal domain"/>
    <property type="match status" value="1"/>
</dbReference>
<protein>
    <recommendedName>
        <fullName evidence="2">histidine kinase</fullName>
        <ecNumber evidence="2">2.7.13.3</ecNumber>
    </recommendedName>
</protein>
<dbReference type="PRINTS" id="PR00344">
    <property type="entry name" value="BCTRLSENSOR"/>
</dbReference>
<dbReference type="PANTHER" id="PTHR43065">
    <property type="entry name" value="SENSOR HISTIDINE KINASE"/>
    <property type="match status" value="1"/>
</dbReference>
<dbReference type="InterPro" id="IPR036097">
    <property type="entry name" value="HisK_dim/P_sf"/>
</dbReference>
<accession>A0A653A4F6</accession>
<evidence type="ECO:0000313" key="11">
    <source>
        <dbReference type="EMBL" id="VBB42920.1"/>
    </source>
</evidence>
<dbReference type="SUPFAM" id="SSF47384">
    <property type="entry name" value="Homodimeric domain of signal transducing histidine kinase"/>
    <property type="match status" value="1"/>
</dbReference>
<evidence type="ECO:0000256" key="8">
    <source>
        <dbReference type="ARBA" id="ARBA00023012"/>
    </source>
</evidence>
<dbReference type="CDD" id="cd00082">
    <property type="entry name" value="HisKA"/>
    <property type="match status" value="1"/>
</dbReference>
<dbReference type="GO" id="GO:0000155">
    <property type="term" value="F:phosphorelay sensor kinase activity"/>
    <property type="evidence" value="ECO:0007669"/>
    <property type="project" value="InterPro"/>
</dbReference>
<keyword evidence="6 11" id="KW-0418">Kinase</keyword>
<evidence type="ECO:0000256" key="3">
    <source>
        <dbReference type="ARBA" id="ARBA00022553"/>
    </source>
</evidence>
<feature type="transmembrane region" description="Helical" evidence="9">
    <location>
        <begin position="12"/>
        <end position="33"/>
    </location>
</feature>
<evidence type="ECO:0000256" key="7">
    <source>
        <dbReference type="ARBA" id="ARBA00022840"/>
    </source>
</evidence>
<evidence type="ECO:0000256" key="6">
    <source>
        <dbReference type="ARBA" id="ARBA00022777"/>
    </source>
</evidence>
<dbReference type="InterPro" id="IPR003594">
    <property type="entry name" value="HATPase_dom"/>
</dbReference>
<dbReference type="Gene3D" id="1.10.287.130">
    <property type="match status" value="1"/>
</dbReference>
<organism evidence="11">
    <name type="scientific">Uncultured Desulfatiglans sp</name>
    <dbReference type="NCBI Taxonomy" id="1748965"/>
    <lineage>
        <taxon>Bacteria</taxon>
        <taxon>Pseudomonadati</taxon>
        <taxon>Thermodesulfobacteriota</taxon>
        <taxon>Desulfobacteria</taxon>
        <taxon>Desulfatiglandales</taxon>
        <taxon>Desulfatiglandaceae</taxon>
        <taxon>Desulfatiglans</taxon>
        <taxon>environmental samples</taxon>
    </lineage>
</organism>
<evidence type="ECO:0000256" key="1">
    <source>
        <dbReference type="ARBA" id="ARBA00000085"/>
    </source>
</evidence>
<keyword evidence="9" id="KW-1133">Transmembrane helix</keyword>
<dbReference type="Pfam" id="PF02518">
    <property type="entry name" value="HATPase_c"/>
    <property type="match status" value="1"/>
</dbReference>
<keyword evidence="7" id="KW-0067">ATP-binding</keyword>
<evidence type="ECO:0000256" key="2">
    <source>
        <dbReference type="ARBA" id="ARBA00012438"/>
    </source>
</evidence>
<dbReference type="Pfam" id="PF00512">
    <property type="entry name" value="HisKA"/>
    <property type="match status" value="1"/>
</dbReference>
<feature type="transmembrane region" description="Helical" evidence="9">
    <location>
        <begin position="40"/>
        <end position="67"/>
    </location>
</feature>
<keyword evidence="9" id="KW-0812">Transmembrane</keyword>
<dbReference type="PROSITE" id="PS50109">
    <property type="entry name" value="HIS_KIN"/>
    <property type="match status" value="1"/>
</dbReference>
<dbReference type="GO" id="GO:0005524">
    <property type="term" value="F:ATP binding"/>
    <property type="evidence" value="ECO:0007669"/>
    <property type="project" value="UniProtKB-KW"/>
</dbReference>
<dbReference type="EC" id="2.7.13.3" evidence="2"/>
<dbReference type="CDD" id="cd00075">
    <property type="entry name" value="HATPase"/>
    <property type="match status" value="1"/>
</dbReference>
<keyword evidence="8" id="KW-0902">Two-component regulatory system</keyword>
<dbReference type="PANTHER" id="PTHR43065:SF10">
    <property type="entry name" value="PEROXIDE STRESS-ACTIVATED HISTIDINE KINASE MAK3"/>
    <property type="match status" value="1"/>
</dbReference>
<proteinExistence type="predicted"/>
<dbReference type="SMART" id="SM00387">
    <property type="entry name" value="HATPase_c"/>
    <property type="match status" value="1"/>
</dbReference>